<evidence type="ECO:0000256" key="9">
    <source>
        <dbReference type="ARBA" id="ARBA00023065"/>
    </source>
</evidence>
<evidence type="ECO:0000256" key="7">
    <source>
        <dbReference type="ARBA" id="ARBA00022958"/>
    </source>
</evidence>
<dbReference type="GO" id="GO:0005524">
    <property type="term" value="F:ATP binding"/>
    <property type="evidence" value="ECO:0007669"/>
    <property type="project" value="UniProtKB-UniRule"/>
</dbReference>
<evidence type="ECO:0000313" key="13">
    <source>
        <dbReference type="Proteomes" id="UP000002028"/>
    </source>
</evidence>
<dbReference type="NCBIfam" id="NF001454">
    <property type="entry name" value="PRK00315.1"/>
    <property type="match status" value="1"/>
</dbReference>
<gene>
    <name evidence="11" type="primary">kdpC</name>
    <name evidence="12" type="ordered locus">Slin_0065</name>
</gene>
<keyword evidence="2 11" id="KW-1003">Cell membrane</keyword>
<keyword evidence="4 11" id="KW-0812">Transmembrane</keyword>
<dbReference type="NCBIfam" id="NF010606">
    <property type="entry name" value="PRK14002.1"/>
    <property type="match status" value="1"/>
</dbReference>
<dbReference type="STRING" id="504472.Slin_0065"/>
<dbReference type="KEGG" id="sli:Slin_0065"/>
<dbReference type="GO" id="GO:0016787">
    <property type="term" value="F:hydrolase activity"/>
    <property type="evidence" value="ECO:0007669"/>
    <property type="project" value="UniProtKB-KW"/>
</dbReference>
<evidence type="ECO:0000256" key="8">
    <source>
        <dbReference type="ARBA" id="ARBA00022989"/>
    </source>
</evidence>
<name>D2QBF6_SPILD</name>
<evidence type="ECO:0000256" key="5">
    <source>
        <dbReference type="ARBA" id="ARBA00022741"/>
    </source>
</evidence>
<comment type="subcellular location">
    <subcellularLocation>
        <location evidence="11">Cell inner membrane</location>
        <topology evidence="11">Single-pass membrane protein</topology>
    </subcellularLocation>
</comment>
<dbReference type="HAMAP" id="MF_00276">
    <property type="entry name" value="KdpC"/>
    <property type="match status" value="1"/>
</dbReference>
<keyword evidence="5 11" id="KW-0547">Nucleotide-binding</keyword>
<keyword evidence="9 11" id="KW-0406">Ion transport</keyword>
<organism evidence="12 13">
    <name type="scientific">Spirosoma linguale (strain ATCC 33905 / DSM 74 / LMG 10896 / Claus 1)</name>
    <dbReference type="NCBI Taxonomy" id="504472"/>
    <lineage>
        <taxon>Bacteria</taxon>
        <taxon>Pseudomonadati</taxon>
        <taxon>Bacteroidota</taxon>
        <taxon>Cytophagia</taxon>
        <taxon>Cytophagales</taxon>
        <taxon>Cytophagaceae</taxon>
        <taxon>Spirosoma</taxon>
    </lineage>
</organism>
<sequence>MKNHISPAIRLTLVLLVILAIIYPLVIAGVARLAPGQGKGETITVNGKVVGYALVGQKFTADRYFNSRPSAVEYKADGSGGSNKGPSNPDYLKTVQTRIDTFLVHNPGVNKADIPAELVTASGSGLDPDLSPAAAKLQIARIASVRNIPAEQLNQLVNEHTKGPLLGLLGPSTVNVLRLNVALDELAPGHRDFMPQRHTESH</sequence>
<protein>
    <recommendedName>
        <fullName evidence="11">Potassium-transporting ATPase KdpC subunit</fullName>
    </recommendedName>
    <alternativeName>
        <fullName evidence="11">ATP phosphohydrolase [potassium-transporting] C chain</fullName>
    </alternativeName>
    <alternativeName>
        <fullName evidence="11">Potassium-binding and translocating subunit C</fullName>
    </alternativeName>
    <alternativeName>
        <fullName evidence="11">Potassium-translocating ATPase C chain</fullName>
    </alternativeName>
</protein>
<accession>D2QBF6</accession>
<reference evidence="12 13" key="1">
    <citation type="journal article" date="2010" name="Stand. Genomic Sci.">
        <title>Complete genome sequence of Spirosoma linguale type strain (1).</title>
        <authorList>
            <person name="Lail K."/>
            <person name="Sikorski J."/>
            <person name="Saunders E."/>
            <person name="Lapidus A."/>
            <person name="Glavina Del Rio T."/>
            <person name="Copeland A."/>
            <person name="Tice H."/>
            <person name="Cheng J.-F."/>
            <person name="Lucas S."/>
            <person name="Nolan M."/>
            <person name="Bruce D."/>
            <person name="Goodwin L."/>
            <person name="Pitluck S."/>
            <person name="Ivanova N."/>
            <person name="Mavromatis K."/>
            <person name="Ovchinnikova G."/>
            <person name="Pati A."/>
            <person name="Chen A."/>
            <person name="Palaniappan K."/>
            <person name="Land M."/>
            <person name="Hauser L."/>
            <person name="Chang Y.-J."/>
            <person name="Jeffries C.D."/>
            <person name="Chain P."/>
            <person name="Brettin T."/>
            <person name="Detter J.C."/>
            <person name="Schuetze A."/>
            <person name="Rohde M."/>
            <person name="Tindall B.J."/>
            <person name="Goeker M."/>
            <person name="Bristow J."/>
            <person name="Eisen J.A."/>
            <person name="Markowitz V."/>
            <person name="Hugenholtz P."/>
            <person name="Kyrpides N.C."/>
            <person name="Klenk H.-P."/>
            <person name="Chen F."/>
        </authorList>
    </citation>
    <scope>NUCLEOTIDE SEQUENCE [LARGE SCALE GENOMIC DNA]</scope>
    <source>
        <strain evidence="13">ATCC 33905 / DSM 74 / LMG 10896 / Claus 1</strain>
    </source>
</reference>
<comment type="subunit">
    <text evidence="11">The system is composed of three essential subunits: KdpA, KdpB and KdpC.</text>
</comment>
<keyword evidence="3 11" id="KW-0633">Potassium transport</keyword>
<dbReference type="eggNOG" id="COG2156">
    <property type="taxonomic scope" value="Bacteria"/>
</dbReference>
<dbReference type="PANTHER" id="PTHR30042:SF2">
    <property type="entry name" value="POTASSIUM-TRANSPORTING ATPASE KDPC SUBUNIT"/>
    <property type="match status" value="1"/>
</dbReference>
<evidence type="ECO:0000313" key="12">
    <source>
        <dbReference type="EMBL" id="ADB36138.1"/>
    </source>
</evidence>
<comment type="similarity">
    <text evidence="11">Belongs to the KdpC family.</text>
</comment>
<evidence type="ECO:0000256" key="6">
    <source>
        <dbReference type="ARBA" id="ARBA00022840"/>
    </source>
</evidence>
<keyword evidence="13" id="KW-1185">Reference proteome</keyword>
<dbReference type="GO" id="GO:0005886">
    <property type="term" value="C:plasma membrane"/>
    <property type="evidence" value="ECO:0007669"/>
    <property type="project" value="UniProtKB-SubCell"/>
</dbReference>
<evidence type="ECO:0000256" key="10">
    <source>
        <dbReference type="ARBA" id="ARBA00023136"/>
    </source>
</evidence>
<dbReference type="EMBL" id="CP001769">
    <property type="protein sequence ID" value="ADB36138.1"/>
    <property type="molecule type" value="Genomic_DNA"/>
</dbReference>
<evidence type="ECO:0000256" key="4">
    <source>
        <dbReference type="ARBA" id="ARBA00022692"/>
    </source>
</evidence>
<evidence type="ECO:0000256" key="3">
    <source>
        <dbReference type="ARBA" id="ARBA00022538"/>
    </source>
</evidence>
<dbReference type="GO" id="GO:0008556">
    <property type="term" value="F:P-type potassium transmembrane transporter activity"/>
    <property type="evidence" value="ECO:0007669"/>
    <property type="project" value="InterPro"/>
</dbReference>
<dbReference type="PANTHER" id="PTHR30042">
    <property type="entry name" value="POTASSIUM-TRANSPORTING ATPASE C CHAIN"/>
    <property type="match status" value="1"/>
</dbReference>
<evidence type="ECO:0000256" key="2">
    <source>
        <dbReference type="ARBA" id="ARBA00022475"/>
    </source>
</evidence>
<evidence type="ECO:0000256" key="1">
    <source>
        <dbReference type="ARBA" id="ARBA00022448"/>
    </source>
</evidence>
<dbReference type="InterPro" id="IPR003820">
    <property type="entry name" value="KdpC"/>
</dbReference>
<evidence type="ECO:0000256" key="11">
    <source>
        <dbReference type="HAMAP-Rule" id="MF_00276"/>
    </source>
</evidence>
<dbReference type="Pfam" id="PF02669">
    <property type="entry name" value="KdpC"/>
    <property type="match status" value="1"/>
</dbReference>
<dbReference type="HOGENOM" id="CLU_077094_1_0_10"/>
<dbReference type="RefSeq" id="WP_012924690.1">
    <property type="nucleotide sequence ID" value="NC_013730.1"/>
</dbReference>
<keyword evidence="7 11" id="KW-0630">Potassium</keyword>
<comment type="function">
    <text evidence="11">Part of the high-affinity ATP-driven potassium transport (or Kdp) system, which catalyzes the hydrolysis of ATP coupled with the electrogenic transport of potassium into the cytoplasm. This subunit acts as a catalytic chaperone that increases the ATP-binding affinity of the ATP-hydrolyzing subunit KdpB by the formation of a transient KdpB/KdpC/ATP ternary complex.</text>
</comment>
<dbReference type="NCBIfam" id="TIGR00681">
    <property type="entry name" value="kdpC"/>
    <property type="match status" value="1"/>
</dbReference>
<keyword evidence="11" id="KW-0997">Cell inner membrane</keyword>
<keyword evidence="10 11" id="KW-0472">Membrane</keyword>
<keyword evidence="12" id="KW-0378">Hydrolase</keyword>
<dbReference type="AlphaFoldDB" id="D2QBF6"/>
<dbReference type="PIRSF" id="PIRSF001296">
    <property type="entry name" value="K_ATPase_KdpC"/>
    <property type="match status" value="1"/>
</dbReference>
<proteinExistence type="inferred from homology"/>
<dbReference type="Proteomes" id="UP000002028">
    <property type="component" value="Chromosome"/>
</dbReference>
<keyword evidence="6 11" id="KW-0067">ATP-binding</keyword>
<keyword evidence="8 11" id="KW-1133">Transmembrane helix</keyword>
<keyword evidence="1 11" id="KW-0813">Transport</keyword>